<evidence type="ECO:0000256" key="3">
    <source>
        <dbReference type="RuleBase" id="RU363034"/>
    </source>
</evidence>
<proteinExistence type="inferred from homology"/>
<dbReference type="InterPro" id="IPR009003">
    <property type="entry name" value="Peptidase_S1_PA"/>
</dbReference>
<dbReference type="FunFam" id="2.40.10.10:FF:000068">
    <property type="entry name" value="transmembrane protease serine 2"/>
    <property type="match status" value="1"/>
</dbReference>
<dbReference type="VEuPathDB" id="VectorBase:AFAF008186"/>
<evidence type="ECO:0000256" key="2">
    <source>
        <dbReference type="ARBA" id="ARBA00024195"/>
    </source>
</evidence>
<evidence type="ECO:0000256" key="1">
    <source>
        <dbReference type="ARBA" id="ARBA00023157"/>
    </source>
</evidence>
<reference evidence="6" key="2">
    <citation type="submission" date="2020-05" db="UniProtKB">
        <authorList>
            <consortium name="EnsemblMetazoa"/>
        </authorList>
    </citation>
    <scope>IDENTIFICATION</scope>
    <source>
        <strain evidence="6">FAR1</strain>
    </source>
</reference>
<evidence type="ECO:0000259" key="5">
    <source>
        <dbReference type="PROSITE" id="PS50240"/>
    </source>
</evidence>
<dbReference type="GO" id="GO:0006508">
    <property type="term" value="P:proteolysis"/>
    <property type="evidence" value="ECO:0007669"/>
    <property type="project" value="UniProtKB-KW"/>
</dbReference>
<protein>
    <recommendedName>
        <fullName evidence="5">Peptidase S1 domain-containing protein</fullName>
    </recommendedName>
</protein>
<sequence length="601" mass="66486">MSVSSLVLLLLSLTIPLIASNSICGRRPIAAPGTITNGQSSWPGQFPWHLALYHRAEQRLTVEYACGGFIVGERVVITAAHCVTAPSGYQLAADELTVRVGLHDLLTLARHSQEHRVRTVHRHANFTAGSTRHDLALLTLRTIVEFGAFVQPICLPRTAGQVEPMLAPKFGVVSCWGLTEGTNVCNGDSGGAMVANLNGSWTAFGIVSITGVREDKTPFRSDTKSLAGFINILAYLGWIESVASAEGVTFCNPEEERPPADSPDERISERVCRRYRASCAGRADIAYTASVVHPIGQARFGQIPPLEVDCYAVLISDRFLLARASCQRRAEGASLARQLIILEVAGEARGFRIRTFHQHPNFVKEQADQSYIALIELERKVPLSTCHFVCLWYRPDILPPNIFLYSTDDISSEEEDEEEEMMLMRAIRTQNVAGKRSPFGELLGRPCYEEPLTSMVMLQELVEGRYDRLVAIVHDWNCTNIRFIQVAPFLGWIKGIVWPNSSAIGLGSAYHTTHFSSGFMPVPSGQWNVSENSFRFESGPITRYLGGEWESFSICRVVVSSVTAEHQTCANDTKNSWRWVMFTPGSGSVSVSVKLFRSLLM</sequence>
<dbReference type="AlphaFoldDB" id="A0A182QDW6"/>
<dbReference type="InterPro" id="IPR001314">
    <property type="entry name" value="Peptidase_S1A"/>
</dbReference>
<organism evidence="6 7">
    <name type="scientific">Anopheles farauti</name>
    <dbReference type="NCBI Taxonomy" id="69004"/>
    <lineage>
        <taxon>Eukaryota</taxon>
        <taxon>Metazoa</taxon>
        <taxon>Ecdysozoa</taxon>
        <taxon>Arthropoda</taxon>
        <taxon>Hexapoda</taxon>
        <taxon>Insecta</taxon>
        <taxon>Pterygota</taxon>
        <taxon>Neoptera</taxon>
        <taxon>Endopterygota</taxon>
        <taxon>Diptera</taxon>
        <taxon>Nematocera</taxon>
        <taxon>Culicoidea</taxon>
        <taxon>Culicidae</taxon>
        <taxon>Anophelinae</taxon>
        <taxon>Anopheles</taxon>
    </lineage>
</organism>
<keyword evidence="3" id="KW-0378">Hydrolase</keyword>
<keyword evidence="3" id="KW-0720">Serine protease</keyword>
<dbReference type="PROSITE" id="PS00135">
    <property type="entry name" value="TRYPSIN_SER"/>
    <property type="match status" value="1"/>
</dbReference>
<dbReference type="InterPro" id="IPR043504">
    <property type="entry name" value="Peptidase_S1_PA_chymotrypsin"/>
</dbReference>
<dbReference type="InterPro" id="IPR018114">
    <property type="entry name" value="TRYPSIN_HIS"/>
</dbReference>
<dbReference type="PROSITE" id="PS00134">
    <property type="entry name" value="TRYPSIN_HIS"/>
    <property type="match status" value="1"/>
</dbReference>
<accession>A0A182QDW6</accession>
<keyword evidence="7" id="KW-1185">Reference proteome</keyword>
<reference evidence="7" key="1">
    <citation type="submission" date="2014-01" db="EMBL/GenBank/DDBJ databases">
        <title>The Genome Sequence of Anopheles farauti FAR1 (V2).</title>
        <authorList>
            <consortium name="The Broad Institute Genomics Platform"/>
            <person name="Neafsey D.E."/>
            <person name="Besansky N."/>
            <person name="Howell P."/>
            <person name="Walton C."/>
            <person name="Young S.K."/>
            <person name="Zeng Q."/>
            <person name="Gargeya S."/>
            <person name="Fitzgerald M."/>
            <person name="Haas B."/>
            <person name="Abouelleil A."/>
            <person name="Allen A.W."/>
            <person name="Alvarado L."/>
            <person name="Arachchi H.M."/>
            <person name="Berlin A.M."/>
            <person name="Chapman S.B."/>
            <person name="Gainer-Dewar J."/>
            <person name="Goldberg J."/>
            <person name="Griggs A."/>
            <person name="Gujja S."/>
            <person name="Hansen M."/>
            <person name="Howarth C."/>
            <person name="Imamovic A."/>
            <person name="Ireland A."/>
            <person name="Larimer J."/>
            <person name="McCowan C."/>
            <person name="Murphy C."/>
            <person name="Pearson M."/>
            <person name="Poon T.W."/>
            <person name="Priest M."/>
            <person name="Roberts A."/>
            <person name="Saif S."/>
            <person name="Shea T."/>
            <person name="Sisk P."/>
            <person name="Sykes S."/>
            <person name="Wortman J."/>
            <person name="Nusbaum C."/>
            <person name="Birren B."/>
        </authorList>
    </citation>
    <scope>NUCLEOTIDE SEQUENCE [LARGE SCALE GENOMIC DNA]</scope>
    <source>
        <strain evidence="7">FAR1</strain>
    </source>
</reference>
<feature type="signal peptide" evidence="4">
    <location>
        <begin position="1"/>
        <end position="20"/>
    </location>
</feature>
<dbReference type="EnsemblMetazoa" id="AFAF008186-RA">
    <property type="protein sequence ID" value="AFAF008186-PA"/>
    <property type="gene ID" value="AFAF008186"/>
</dbReference>
<keyword evidence="3" id="KW-0645">Protease</keyword>
<dbReference type="SMART" id="SM00020">
    <property type="entry name" value="Tryp_SPc"/>
    <property type="match status" value="1"/>
</dbReference>
<dbReference type="GO" id="GO:0004252">
    <property type="term" value="F:serine-type endopeptidase activity"/>
    <property type="evidence" value="ECO:0007669"/>
    <property type="project" value="InterPro"/>
</dbReference>
<keyword evidence="4" id="KW-0732">Signal</keyword>
<comment type="similarity">
    <text evidence="2">Belongs to the peptidase S1 family. CLIP subfamily.</text>
</comment>
<dbReference type="Gene3D" id="2.40.10.10">
    <property type="entry name" value="Trypsin-like serine proteases"/>
    <property type="match status" value="3"/>
</dbReference>
<dbReference type="Pfam" id="PF00089">
    <property type="entry name" value="Trypsin"/>
    <property type="match status" value="1"/>
</dbReference>
<dbReference type="PANTHER" id="PTHR24260:SF136">
    <property type="entry name" value="GH08193P-RELATED"/>
    <property type="match status" value="1"/>
</dbReference>
<dbReference type="EMBL" id="AXCN02002075">
    <property type="status" value="NOT_ANNOTATED_CDS"/>
    <property type="molecule type" value="Genomic_DNA"/>
</dbReference>
<evidence type="ECO:0000313" key="7">
    <source>
        <dbReference type="Proteomes" id="UP000075886"/>
    </source>
</evidence>
<dbReference type="InterPro" id="IPR051333">
    <property type="entry name" value="CLIP_Serine_Protease"/>
</dbReference>
<dbReference type="SUPFAM" id="SSF50494">
    <property type="entry name" value="Trypsin-like serine proteases"/>
    <property type="match status" value="2"/>
</dbReference>
<dbReference type="Proteomes" id="UP000075886">
    <property type="component" value="Unassembled WGS sequence"/>
</dbReference>
<name>A0A182QDW6_9DIPT</name>
<evidence type="ECO:0000256" key="4">
    <source>
        <dbReference type="SAM" id="SignalP"/>
    </source>
</evidence>
<dbReference type="PRINTS" id="PR00722">
    <property type="entry name" value="CHYMOTRYPSIN"/>
</dbReference>
<evidence type="ECO:0000313" key="6">
    <source>
        <dbReference type="EnsemblMetazoa" id="AFAF008186-PA"/>
    </source>
</evidence>
<keyword evidence="1" id="KW-1015">Disulfide bond</keyword>
<dbReference type="PROSITE" id="PS50240">
    <property type="entry name" value="TRYPSIN_DOM"/>
    <property type="match status" value="1"/>
</dbReference>
<dbReference type="InterPro" id="IPR001254">
    <property type="entry name" value="Trypsin_dom"/>
</dbReference>
<dbReference type="InterPro" id="IPR033116">
    <property type="entry name" value="TRYPSIN_SER"/>
</dbReference>
<feature type="domain" description="Peptidase S1" evidence="5">
    <location>
        <begin position="35"/>
        <end position="244"/>
    </location>
</feature>
<dbReference type="CDD" id="cd00190">
    <property type="entry name" value="Tryp_SPc"/>
    <property type="match status" value="1"/>
</dbReference>
<dbReference type="STRING" id="69004.A0A182QDW6"/>
<dbReference type="PANTHER" id="PTHR24260">
    <property type="match status" value="1"/>
</dbReference>
<feature type="chain" id="PRO_5008132694" description="Peptidase S1 domain-containing protein" evidence="4">
    <location>
        <begin position="21"/>
        <end position="601"/>
    </location>
</feature>